<dbReference type="NCBIfam" id="TIGR02436">
    <property type="entry name" value="four helix bundle protein"/>
    <property type="match status" value="1"/>
</dbReference>
<accession>A0A916WCL2</accession>
<keyword evidence="2" id="KW-1185">Reference proteome</keyword>
<reference evidence="1" key="1">
    <citation type="journal article" date="2014" name="Int. J. Syst. Evol. Microbiol.">
        <title>Complete genome sequence of Corynebacterium casei LMG S-19264T (=DSM 44701T), isolated from a smear-ripened cheese.</title>
        <authorList>
            <consortium name="US DOE Joint Genome Institute (JGI-PGF)"/>
            <person name="Walter F."/>
            <person name="Albersmeier A."/>
            <person name="Kalinowski J."/>
            <person name="Ruckert C."/>
        </authorList>
    </citation>
    <scope>NUCLEOTIDE SEQUENCE</scope>
    <source>
        <strain evidence="1">CGMCC 1.15082</strain>
    </source>
</reference>
<dbReference type="EMBL" id="BMHH01000003">
    <property type="protein sequence ID" value="GGA85729.1"/>
    <property type="molecule type" value="Genomic_DNA"/>
</dbReference>
<sequence>MSSEIEKDAVRTAVKSYKDLLVWKAAIELAVDCYSATKILPNSEMYGMTSQLRRASASIAANIAEGYGREHRNSFVQFLRIAQGSLKEFETHTILCGRTGLMPDLTVQRLLSQADELGKMLHTLIRNLQQKNQ</sequence>
<dbReference type="RefSeq" id="WP_236016054.1">
    <property type="nucleotide sequence ID" value="NZ_BMHH01000003.1"/>
</dbReference>
<dbReference type="CDD" id="cd16377">
    <property type="entry name" value="23S_rRNA_IVP_like"/>
    <property type="match status" value="1"/>
</dbReference>
<protein>
    <submittedName>
        <fullName evidence="1">Four helix bundle protein</fullName>
    </submittedName>
</protein>
<dbReference type="InterPro" id="IPR036583">
    <property type="entry name" value="23S_rRNA_IVS_sf"/>
</dbReference>
<dbReference type="PANTHER" id="PTHR38471:SF2">
    <property type="entry name" value="FOUR HELIX BUNDLE PROTEIN"/>
    <property type="match status" value="1"/>
</dbReference>
<dbReference type="InterPro" id="IPR012657">
    <property type="entry name" value="23S_rRNA-intervening_sequence"/>
</dbReference>
<organism evidence="1 2">
    <name type="scientific">Brucella endophytica</name>
    <dbReference type="NCBI Taxonomy" id="1963359"/>
    <lineage>
        <taxon>Bacteria</taxon>
        <taxon>Pseudomonadati</taxon>
        <taxon>Pseudomonadota</taxon>
        <taxon>Alphaproteobacteria</taxon>
        <taxon>Hyphomicrobiales</taxon>
        <taxon>Brucellaceae</taxon>
        <taxon>Brucella/Ochrobactrum group</taxon>
        <taxon>Brucella</taxon>
    </lineage>
</organism>
<evidence type="ECO:0000313" key="2">
    <source>
        <dbReference type="Proteomes" id="UP000646478"/>
    </source>
</evidence>
<dbReference type="SUPFAM" id="SSF158446">
    <property type="entry name" value="IVS-encoded protein-like"/>
    <property type="match status" value="1"/>
</dbReference>
<proteinExistence type="predicted"/>
<dbReference type="Proteomes" id="UP000646478">
    <property type="component" value="Unassembled WGS sequence"/>
</dbReference>
<dbReference type="NCBIfam" id="NF008911">
    <property type="entry name" value="PRK12275.1-2"/>
    <property type="match status" value="1"/>
</dbReference>
<evidence type="ECO:0000313" key="1">
    <source>
        <dbReference type="EMBL" id="GGA85729.1"/>
    </source>
</evidence>
<comment type="caution">
    <text evidence="1">The sequence shown here is derived from an EMBL/GenBank/DDBJ whole genome shotgun (WGS) entry which is preliminary data.</text>
</comment>
<reference evidence="1" key="2">
    <citation type="submission" date="2020-09" db="EMBL/GenBank/DDBJ databases">
        <authorList>
            <person name="Sun Q."/>
            <person name="Zhou Y."/>
        </authorList>
    </citation>
    <scope>NUCLEOTIDE SEQUENCE</scope>
    <source>
        <strain evidence="1">CGMCC 1.15082</strain>
    </source>
</reference>
<gene>
    <name evidence="1" type="ORF">GCM10011491_11710</name>
</gene>
<dbReference type="Pfam" id="PF05635">
    <property type="entry name" value="23S_rRNA_IVP"/>
    <property type="match status" value="1"/>
</dbReference>
<name>A0A916WCL2_9HYPH</name>
<dbReference type="AlphaFoldDB" id="A0A916WCL2"/>
<dbReference type="Gene3D" id="1.20.1440.60">
    <property type="entry name" value="23S rRNA-intervening sequence"/>
    <property type="match status" value="1"/>
</dbReference>
<dbReference type="PANTHER" id="PTHR38471">
    <property type="entry name" value="FOUR HELIX BUNDLE PROTEIN"/>
    <property type="match status" value="1"/>
</dbReference>